<comment type="caution">
    <text evidence="1">The sequence shown here is derived from an EMBL/GenBank/DDBJ whole genome shotgun (WGS) entry which is preliminary data.</text>
</comment>
<dbReference type="Proteomes" id="UP000887013">
    <property type="component" value="Unassembled WGS sequence"/>
</dbReference>
<name>A0A8X6UMC6_NEPPI</name>
<proteinExistence type="predicted"/>
<feature type="non-terminal residue" evidence="1">
    <location>
        <position position="25"/>
    </location>
</feature>
<dbReference type="EMBL" id="BMAW01082881">
    <property type="protein sequence ID" value="GFU31126.1"/>
    <property type="molecule type" value="Genomic_DNA"/>
</dbReference>
<protein>
    <submittedName>
        <fullName evidence="1">Uncharacterized protein</fullName>
    </submittedName>
</protein>
<reference evidence="1" key="1">
    <citation type="submission" date="2020-08" db="EMBL/GenBank/DDBJ databases">
        <title>Multicomponent nature underlies the extraordinary mechanical properties of spider dragline silk.</title>
        <authorList>
            <person name="Kono N."/>
            <person name="Nakamura H."/>
            <person name="Mori M."/>
            <person name="Yoshida Y."/>
            <person name="Ohtoshi R."/>
            <person name="Malay A.D."/>
            <person name="Moran D.A.P."/>
            <person name="Tomita M."/>
            <person name="Numata K."/>
            <person name="Arakawa K."/>
        </authorList>
    </citation>
    <scope>NUCLEOTIDE SEQUENCE</scope>
</reference>
<organism evidence="1 2">
    <name type="scientific">Nephila pilipes</name>
    <name type="common">Giant wood spider</name>
    <name type="synonym">Nephila maculata</name>
    <dbReference type="NCBI Taxonomy" id="299642"/>
    <lineage>
        <taxon>Eukaryota</taxon>
        <taxon>Metazoa</taxon>
        <taxon>Ecdysozoa</taxon>
        <taxon>Arthropoda</taxon>
        <taxon>Chelicerata</taxon>
        <taxon>Arachnida</taxon>
        <taxon>Araneae</taxon>
        <taxon>Araneomorphae</taxon>
        <taxon>Entelegynae</taxon>
        <taxon>Araneoidea</taxon>
        <taxon>Nephilidae</taxon>
        <taxon>Nephila</taxon>
    </lineage>
</organism>
<dbReference type="AlphaFoldDB" id="A0A8X6UMC6"/>
<sequence length="25" mass="2914">MGMAKRVETIKRYLKLQDMELCAQG</sequence>
<gene>
    <name evidence="1" type="ORF">NPIL_598211</name>
</gene>
<keyword evidence="2" id="KW-1185">Reference proteome</keyword>
<evidence type="ECO:0000313" key="1">
    <source>
        <dbReference type="EMBL" id="GFU31126.1"/>
    </source>
</evidence>
<accession>A0A8X6UMC6</accession>
<evidence type="ECO:0000313" key="2">
    <source>
        <dbReference type="Proteomes" id="UP000887013"/>
    </source>
</evidence>